<dbReference type="Proteomes" id="UP000443353">
    <property type="component" value="Unassembled WGS sequence"/>
</dbReference>
<gene>
    <name evidence="1" type="ORF">GPY61_31560</name>
</gene>
<keyword evidence="2" id="KW-1185">Reference proteome</keyword>
<name>A0A7X3G6A4_9BURK</name>
<protein>
    <submittedName>
        <fullName evidence="1">Uncharacterized protein</fullName>
    </submittedName>
</protein>
<sequence>MTLLNRRVVLAAALIGAMATMTLYETGEIDASAYRALRDGFKHGTPGYRIAIAQAMRSGEVSRWEYRHLLDQYRNENTRFSIKNDATNLREERLVLAAMTRQVKLR</sequence>
<dbReference type="AlphaFoldDB" id="A0A7X3G6A4"/>
<evidence type="ECO:0000313" key="1">
    <source>
        <dbReference type="EMBL" id="MVW64462.1"/>
    </source>
</evidence>
<accession>A0A7X3G6A4</accession>
<dbReference type="RefSeq" id="WP_160410898.1">
    <property type="nucleotide sequence ID" value="NZ_WSES01000016.1"/>
</dbReference>
<reference evidence="1 2" key="1">
    <citation type="submission" date="2019-12" db="EMBL/GenBank/DDBJ databases">
        <authorList>
            <person name="Li C."/>
            <person name="Zhao J."/>
        </authorList>
    </citation>
    <scope>NUCLEOTIDE SEQUENCE [LARGE SCALE GENOMIC DNA]</scope>
    <source>
        <strain evidence="1 2">NEAU-DD11</strain>
    </source>
</reference>
<evidence type="ECO:0000313" key="2">
    <source>
        <dbReference type="Proteomes" id="UP000443353"/>
    </source>
</evidence>
<organism evidence="1 2">
    <name type="scientific">Massilia cellulosiltytica</name>
    <dbReference type="NCBI Taxonomy" id="2683234"/>
    <lineage>
        <taxon>Bacteria</taxon>
        <taxon>Pseudomonadati</taxon>
        <taxon>Pseudomonadota</taxon>
        <taxon>Betaproteobacteria</taxon>
        <taxon>Burkholderiales</taxon>
        <taxon>Oxalobacteraceae</taxon>
        <taxon>Telluria group</taxon>
        <taxon>Massilia</taxon>
    </lineage>
</organism>
<dbReference type="EMBL" id="WSES01000016">
    <property type="protein sequence ID" value="MVW64462.1"/>
    <property type="molecule type" value="Genomic_DNA"/>
</dbReference>
<comment type="caution">
    <text evidence="1">The sequence shown here is derived from an EMBL/GenBank/DDBJ whole genome shotgun (WGS) entry which is preliminary data.</text>
</comment>
<proteinExistence type="predicted"/>